<protein>
    <submittedName>
        <fullName evidence="1">Uncharacterized protein</fullName>
    </submittedName>
</protein>
<dbReference type="Proteomes" id="UP000812287">
    <property type="component" value="Unassembled WGS sequence"/>
</dbReference>
<organism evidence="1 2">
    <name type="scientific">Guyanagaster necrorhizus</name>
    <dbReference type="NCBI Taxonomy" id="856835"/>
    <lineage>
        <taxon>Eukaryota</taxon>
        <taxon>Fungi</taxon>
        <taxon>Dikarya</taxon>
        <taxon>Basidiomycota</taxon>
        <taxon>Agaricomycotina</taxon>
        <taxon>Agaricomycetes</taxon>
        <taxon>Agaricomycetidae</taxon>
        <taxon>Agaricales</taxon>
        <taxon>Marasmiineae</taxon>
        <taxon>Physalacriaceae</taxon>
        <taxon>Guyanagaster</taxon>
    </lineage>
</organism>
<dbReference type="RefSeq" id="XP_043041295.1">
    <property type="nucleotide sequence ID" value="XM_043179088.1"/>
</dbReference>
<name>A0A9P7VWM6_9AGAR</name>
<dbReference type="GeneID" id="66101382"/>
<reference evidence="1" key="1">
    <citation type="submission" date="2020-11" db="EMBL/GenBank/DDBJ databases">
        <title>Adaptations for nitrogen fixation in a non-lichenized fungal sporocarp promotes dispersal by wood-feeding termites.</title>
        <authorList>
            <consortium name="DOE Joint Genome Institute"/>
            <person name="Koch R.A."/>
            <person name="Yoon G."/>
            <person name="Arayal U."/>
            <person name="Lail K."/>
            <person name="Amirebrahimi M."/>
            <person name="Labutti K."/>
            <person name="Lipzen A."/>
            <person name="Riley R."/>
            <person name="Barry K."/>
            <person name="Henrissat B."/>
            <person name="Grigoriev I.V."/>
            <person name="Herr J.R."/>
            <person name="Aime M.C."/>
        </authorList>
    </citation>
    <scope>NUCLEOTIDE SEQUENCE</scope>
    <source>
        <strain evidence="1">MCA 3950</strain>
    </source>
</reference>
<keyword evidence="2" id="KW-1185">Reference proteome</keyword>
<sequence length="196" mass="22312">MFTNPLHPTILNSNRSVFSALGPAIIGTSDSSLPRNWKCLPQVPISQCEALVCRHPQSPIIFEMRGVKQKGISVQDLITRGPAEIPRMLVGGNAIYLRGGMKQMYIRFQWLGYEHLNFFTEIKVDPSQGIPLAVLAQELGRKINSFYSVAQYSFCSNEQWRMGARNIRLEQLILLSMWNTHENWWQAEIAIAFPGY</sequence>
<proteinExistence type="predicted"/>
<dbReference type="AlphaFoldDB" id="A0A9P7VWM6"/>
<gene>
    <name evidence="1" type="ORF">BT62DRAFT_1075133</name>
</gene>
<dbReference type="EMBL" id="MU250531">
    <property type="protein sequence ID" value="KAG7447795.1"/>
    <property type="molecule type" value="Genomic_DNA"/>
</dbReference>
<accession>A0A9P7VWM6</accession>
<dbReference type="OrthoDB" id="2662268at2759"/>
<evidence type="ECO:0000313" key="1">
    <source>
        <dbReference type="EMBL" id="KAG7447795.1"/>
    </source>
</evidence>
<comment type="caution">
    <text evidence="1">The sequence shown here is derived from an EMBL/GenBank/DDBJ whole genome shotgun (WGS) entry which is preliminary data.</text>
</comment>
<evidence type="ECO:0000313" key="2">
    <source>
        <dbReference type="Proteomes" id="UP000812287"/>
    </source>
</evidence>